<dbReference type="Pfam" id="PF00364">
    <property type="entry name" value="Biotin_lipoyl"/>
    <property type="match status" value="1"/>
</dbReference>
<protein>
    <submittedName>
        <fullName evidence="3">Biotin/lipoyl-binding carrier protein</fullName>
    </submittedName>
</protein>
<proteinExistence type="predicted"/>
<keyword evidence="1" id="KW-0092">Biotin</keyword>
<dbReference type="PANTHER" id="PTHR45266:SF3">
    <property type="entry name" value="OXALOACETATE DECARBOXYLASE ALPHA CHAIN"/>
    <property type="match status" value="1"/>
</dbReference>
<dbReference type="RefSeq" id="WP_137096528.1">
    <property type="nucleotide sequence ID" value="NZ_SWMS01000019.1"/>
</dbReference>
<evidence type="ECO:0000256" key="1">
    <source>
        <dbReference type="ARBA" id="ARBA00023267"/>
    </source>
</evidence>
<feature type="domain" description="Lipoyl-binding" evidence="2">
    <location>
        <begin position="1"/>
        <end position="71"/>
    </location>
</feature>
<dbReference type="InterPro" id="IPR000089">
    <property type="entry name" value="Biotin_lipoyl"/>
</dbReference>
<evidence type="ECO:0000313" key="3">
    <source>
        <dbReference type="EMBL" id="TKG64931.1"/>
    </source>
</evidence>
<reference evidence="3 4" key="1">
    <citation type="journal article" date="2015" name="Antonie Van Leeuwenhoek">
        <title>Prauserella endophytica sp. nov., an endophytic actinobacterium isolated from Tamarix taklamakanensis.</title>
        <authorList>
            <person name="Liu J.M."/>
            <person name="Habden X."/>
            <person name="Guo L."/>
            <person name="Tuo L."/>
            <person name="Jiang Z.K."/>
            <person name="Liu S.W."/>
            <person name="Liu X.F."/>
            <person name="Chen L."/>
            <person name="Li R.F."/>
            <person name="Zhang Y.Q."/>
            <person name="Sun C.H."/>
        </authorList>
    </citation>
    <scope>NUCLEOTIDE SEQUENCE [LARGE SCALE GENOMIC DNA]</scope>
    <source>
        <strain evidence="3 4">CGMCC 4.7182</strain>
    </source>
</reference>
<keyword evidence="4" id="KW-1185">Reference proteome</keyword>
<dbReference type="PANTHER" id="PTHR45266">
    <property type="entry name" value="OXALOACETATE DECARBOXYLASE ALPHA CHAIN"/>
    <property type="match status" value="1"/>
</dbReference>
<dbReference type="InterPro" id="IPR050709">
    <property type="entry name" value="Biotin_Carboxyl_Carrier/Decarb"/>
</dbReference>
<dbReference type="CDD" id="cd06850">
    <property type="entry name" value="biotinyl_domain"/>
    <property type="match status" value="1"/>
</dbReference>
<dbReference type="EMBL" id="SWMS01000019">
    <property type="protein sequence ID" value="TKG64931.1"/>
    <property type="molecule type" value="Genomic_DNA"/>
</dbReference>
<evidence type="ECO:0000259" key="2">
    <source>
        <dbReference type="PROSITE" id="PS50968"/>
    </source>
</evidence>
<dbReference type="Proteomes" id="UP000309992">
    <property type="component" value="Unassembled WGS sequence"/>
</dbReference>
<name>A0ABY2RY42_9PSEU</name>
<dbReference type="SUPFAM" id="SSF51230">
    <property type="entry name" value="Single hybrid motif"/>
    <property type="match status" value="1"/>
</dbReference>
<dbReference type="NCBIfam" id="NF004547">
    <property type="entry name" value="PRK05889.1"/>
    <property type="match status" value="1"/>
</dbReference>
<evidence type="ECO:0000313" key="4">
    <source>
        <dbReference type="Proteomes" id="UP000309992"/>
    </source>
</evidence>
<dbReference type="InterPro" id="IPR011053">
    <property type="entry name" value="Single_hybrid_motif"/>
</dbReference>
<organism evidence="3 4">
    <name type="scientific">Prauserella endophytica</name>
    <dbReference type="NCBI Taxonomy" id="1592324"/>
    <lineage>
        <taxon>Bacteria</taxon>
        <taxon>Bacillati</taxon>
        <taxon>Actinomycetota</taxon>
        <taxon>Actinomycetes</taxon>
        <taxon>Pseudonocardiales</taxon>
        <taxon>Pseudonocardiaceae</taxon>
        <taxon>Prauserella</taxon>
        <taxon>Prauserella coralliicola group</taxon>
    </lineage>
</organism>
<sequence length="71" mass="7613">MAAESLAPADGLVWKIVKKAGDTVKQGEEIVILESMKMEIPVTAEADGTITRLLVEEGQAVEEDDTIAEVE</sequence>
<dbReference type="Gene3D" id="2.40.50.100">
    <property type="match status" value="1"/>
</dbReference>
<dbReference type="PROSITE" id="PS50968">
    <property type="entry name" value="BIOTINYL_LIPOYL"/>
    <property type="match status" value="1"/>
</dbReference>
<comment type="caution">
    <text evidence="3">The sequence shown here is derived from an EMBL/GenBank/DDBJ whole genome shotgun (WGS) entry which is preliminary data.</text>
</comment>
<gene>
    <name evidence="3" type="ORF">FCN18_28235</name>
</gene>
<accession>A0ABY2RY42</accession>